<evidence type="ECO:0000313" key="2">
    <source>
        <dbReference type="Proteomes" id="UP001176960"/>
    </source>
</evidence>
<sequence length="275" mass="30940">MLTPLLVASPHSGIAYPASFLRQSRLDLFTLRQSEDAFVDHLVSDVPDIGGQLLCALFPRVYCDVNRAAWELDPTMFTERLPTEAITDTAKVRSGLGMIARIVGGQNIYRERLDIEDARHRIATCWTPYHNALMALFDETVRRFGGGILLDVHSMPELTHRSTPDIVLGDAHGTASAPSIMGFLESEFRMRGYQVARNNPYAGAYITRTYGRPEANRHTVQIEIARRLYMNENTIEPHAGMAELRQDLRVIMGRLASALPFSRLETPLQENPPRH</sequence>
<protein>
    <submittedName>
        <fullName evidence="1">N-formylglutamate amidohydrolase</fullName>
    </submittedName>
</protein>
<dbReference type="Proteomes" id="UP001176960">
    <property type="component" value="Unassembled WGS sequence"/>
</dbReference>
<dbReference type="InterPro" id="IPR007709">
    <property type="entry name" value="N-FG_amidohydro"/>
</dbReference>
<dbReference type="AlphaFoldDB" id="A0AA35V0T2"/>
<dbReference type="Gene3D" id="3.40.630.40">
    <property type="entry name" value="Zn-dependent exopeptidases"/>
    <property type="match status" value="1"/>
</dbReference>
<proteinExistence type="predicted"/>
<dbReference type="EMBL" id="CATKSH010000007">
    <property type="protein sequence ID" value="CAI9120610.1"/>
    <property type="molecule type" value="Genomic_DNA"/>
</dbReference>
<gene>
    <name evidence="1" type="ORF">LMG32879_001445</name>
</gene>
<keyword evidence="2" id="KW-1185">Reference proteome</keyword>
<dbReference type="Pfam" id="PF05013">
    <property type="entry name" value="FGase"/>
    <property type="match status" value="1"/>
</dbReference>
<accession>A0AA35V0T2</accession>
<dbReference type="SUPFAM" id="SSF53187">
    <property type="entry name" value="Zn-dependent exopeptidases"/>
    <property type="match status" value="1"/>
</dbReference>
<dbReference type="RefSeq" id="WP_289841277.1">
    <property type="nucleotide sequence ID" value="NZ_CATKSH010000007.1"/>
</dbReference>
<reference evidence="1" key="1">
    <citation type="submission" date="2023-03" db="EMBL/GenBank/DDBJ databases">
        <authorList>
            <person name="Cleenwerck I."/>
        </authorList>
    </citation>
    <scope>NUCLEOTIDE SEQUENCE</scope>
    <source>
        <strain evidence="1">LMG 32879</strain>
    </source>
</reference>
<name>A0AA35V0T2_9PROT</name>
<comment type="caution">
    <text evidence="1">The sequence shown here is derived from an EMBL/GenBank/DDBJ whole genome shotgun (WGS) entry which is preliminary data.</text>
</comment>
<organism evidence="1 2">
    <name type="scientific">Brytella acorum</name>
    <dbReference type="NCBI Taxonomy" id="2959299"/>
    <lineage>
        <taxon>Bacteria</taxon>
        <taxon>Pseudomonadati</taxon>
        <taxon>Pseudomonadota</taxon>
        <taxon>Alphaproteobacteria</taxon>
        <taxon>Acetobacterales</taxon>
        <taxon>Acetobacteraceae</taxon>
        <taxon>Brytella</taxon>
    </lineage>
</organism>
<evidence type="ECO:0000313" key="1">
    <source>
        <dbReference type="EMBL" id="CAI9120610.1"/>
    </source>
</evidence>